<dbReference type="Gene3D" id="2.40.50.140">
    <property type="entry name" value="Nucleic acid-binding proteins"/>
    <property type="match status" value="1"/>
</dbReference>
<dbReference type="AlphaFoldDB" id="A0ABC8IYJ4"/>
<dbReference type="EMBL" id="CAKOAT010064044">
    <property type="protein sequence ID" value="CAH8306300.1"/>
    <property type="molecule type" value="Genomic_DNA"/>
</dbReference>
<sequence>MGFFAEADPVQIFGSKHVKIQKECEVRLQIIGTRVDATEIVRTILHDSKSTMQQLIFCVGTIVYDFLGVINDPAAAA</sequence>
<evidence type="ECO:0000313" key="2">
    <source>
        <dbReference type="Proteomes" id="UP001642260"/>
    </source>
</evidence>
<evidence type="ECO:0000313" key="1">
    <source>
        <dbReference type="EMBL" id="CAH8306300.1"/>
    </source>
</evidence>
<comment type="caution">
    <text evidence="1">The sequence shown here is derived from an EMBL/GenBank/DDBJ whole genome shotgun (WGS) entry which is preliminary data.</text>
</comment>
<dbReference type="InterPro" id="IPR012340">
    <property type="entry name" value="NA-bd_OB-fold"/>
</dbReference>
<accession>A0ABC8IYJ4</accession>
<name>A0ABC8IYJ4_ERUVS</name>
<dbReference type="Proteomes" id="UP001642260">
    <property type="component" value="Unassembled WGS sequence"/>
</dbReference>
<keyword evidence="2" id="KW-1185">Reference proteome</keyword>
<organism evidence="1 2">
    <name type="scientific">Eruca vesicaria subsp. sativa</name>
    <name type="common">Garden rocket</name>
    <name type="synonym">Eruca sativa</name>
    <dbReference type="NCBI Taxonomy" id="29727"/>
    <lineage>
        <taxon>Eukaryota</taxon>
        <taxon>Viridiplantae</taxon>
        <taxon>Streptophyta</taxon>
        <taxon>Embryophyta</taxon>
        <taxon>Tracheophyta</taxon>
        <taxon>Spermatophyta</taxon>
        <taxon>Magnoliopsida</taxon>
        <taxon>eudicotyledons</taxon>
        <taxon>Gunneridae</taxon>
        <taxon>Pentapetalae</taxon>
        <taxon>rosids</taxon>
        <taxon>malvids</taxon>
        <taxon>Brassicales</taxon>
        <taxon>Brassicaceae</taxon>
        <taxon>Brassiceae</taxon>
        <taxon>Eruca</taxon>
    </lineage>
</organism>
<gene>
    <name evidence="1" type="ORF">ERUC_LOCUS4427</name>
</gene>
<protein>
    <submittedName>
        <fullName evidence="1">Uncharacterized protein</fullName>
    </submittedName>
</protein>
<proteinExistence type="predicted"/>
<reference evidence="1 2" key="1">
    <citation type="submission" date="2022-03" db="EMBL/GenBank/DDBJ databases">
        <authorList>
            <person name="Macdonald S."/>
            <person name="Ahmed S."/>
            <person name="Newling K."/>
        </authorList>
    </citation>
    <scope>NUCLEOTIDE SEQUENCE [LARGE SCALE GENOMIC DNA]</scope>
</reference>